<evidence type="ECO:0000256" key="2">
    <source>
        <dbReference type="ARBA" id="ARBA00009511"/>
    </source>
</evidence>
<feature type="region of interest" description="Disordered" evidence="7">
    <location>
        <begin position="1"/>
        <end position="54"/>
    </location>
</feature>
<dbReference type="PANTHER" id="PTHR12021:SF3">
    <property type="entry name" value="THYMOSIN BETA-4-LIKE"/>
    <property type="match status" value="1"/>
</dbReference>
<accession>A0A8C8W861</accession>
<dbReference type="GO" id="GO:0007015">
    <property type="term" value="P:actin filament organization"/>
    <property type="evidence" value="ECO:0007669"/>
    <property type="project" value="InterPro"/>
</dbReference>
<evidence type="ECO:0000256" key="6">
    <source>
        <dbReference type="ARBA" id="ARBA00025497"/>
    </source>
</evidence>
<dbReference type="GO" id="GO:0005737">
    <property type="term" value="C:cytoplasm"/>
    <property type="evidence" value="ECO:0007669"/>
    <property type="project" value="TreeGrafter"/>
</dbReference>
<evidence type="ECO:0000256" key="4">
    <source>
        <dbReference type="ARBA" id="ARBA00023203"/>
    </source>
</evidence>
<feature type="compositionally biased region" description="Basic and acidic residues" evidence="7">
    <location>
        <begin position="13"/>
        <end position="32"/>
    </location>
</feature>
<evidence type="ECO:0000313" key="9">
    <source>
        <dbReference type="Proteomes" id="UP000694547"/>
    </source>
</evidence>
<dbReference type="AlphaFoldDB" id="A0A8C8W861"/>
<keyword evidence="4" id="KW-0009">Actin-binding</keyword>
<dbReference type="GeneTree" id="ENSGT01010000222693"/>
<feature type="compositionally biased region" description="Polar residues" evidence="7">
    <location>
        <begin position="1"/>
        <end position="12"/>
    </location>
</feature>
<dbReference type="GO" id="GO:0005856">
    <property type="term" value="C:cytoskeleton"/>
    <property type="evidence" value="ECO:0007669"/>
    <property type="project" value="UniProtKB-SubCell"/>
</dbReference>
<organism evidence="8 9">
    <name type="scientific">Peromyscus maniculatus bairdii</name>
    <name type="common">Prairie deer mouse</name>
    <dbReference type="NCBI Taxonomy" id="230844"/>
    <lineage>
        <taxon>Eukaryota</taxon>
        <taxon>Metazoa</taxon>
        <taxon>Chordata</taxon>
        <taxon>Craniata</taxon>
        <taxon>Vertebrata</taxon>
        <taxon>Euteleostomi</taxon>
        <taxon>Mammalia</taxon>
        <taxon>Eutheria</taxon>
        <taxon>Euarchontoglires</taxon>
        <taxon>Glires</taxon>
        <taxon>Rodentia</taxon>
        <taxon>Myomorpha</taxon>
        <taxon>Muroidea</taxon>
        <taxon>Cricetidae</taxon>
        <taxon>Neotominae</taxon>
        <taxon>Peromyscus</taxon>
    </lineage>
</organism>
<evidence type="ECO:0000256" key="1">
    <source>
        <dbReference type="ARBA" id="ARBA00004245"/>
    </source>
</evidence>
<comment type="similarity">
    <text evidence="2">Belongs to the thymosin beta family.</text>
</comment>
<dbReference type="PROSITE" id="PS00500">
    <property type="entry name" value="THYMOSIN_B4"/>
    <property type="match status" value="1"/>
</dbReference>
<dbReference type="Proteomes" id="UP000694547">
    <property type="component" value="Chromosome 8"/>
</dbReference>
<comment type="function">
    <text evidence="6">Plays an important role in the organization of the cytoskeleton. Binds to and sequesters actin monomers (G actin) and therefore inhibits actin polymerization.</text>
</comment>
<proteinExistence type="inferred from homology"/>
<reference evidence="8 9" key="1">
    <citation type="submission" date="2018-10" db="EMBL/GenBank/DDBJ databases">
        <title>Improved assembly of the deer mouse Peromyscus maniculatus genome.</title>
        <authorList>
            <person name="Lassance J.-M."/>
            <person name="Hoekstra H.E."/>
        </authorList>
    </citation>
    <scope>NUCLEOTIDE SEQUENCE [LARGE SCALE GENOMIC DNA]</scope>
</reference>
<keyword evidence="9" id="KW-1185">Reference proteome</keyword>
<dbReference type="SMART" id="SM00152">
    <property type="entry name" value="THY"/>
    <property type="match status" value="1"/>
</dbReference>
<evidence type="ECO:0000256" key="5">
    <source>
        <dbReference type="ARBA" id="ARBA00023212"/>
    </source>
</evidence>
<dbReference type="Ensembl" id="ENSPEMT00000038816.1">
    <property type="protein sequence ID" value="ENSPEMP00000037152.1"/>
    <property type="gene ID" value="ENSPEMG00000027931.1"/>
</dbReference>
<name>A0A8C8W861_PERMB</name>
<reference evidence="8" key="2">
    <citation type="submission" date="2025-08" db="UniProtKB">
        <authorList>
            <consortium name="Ensembl"/>
        </authorList>
    </citation>
    <scope>IDENTIFICATION</scope>
</reference>
<gene>
    <name evidence="8" type="primary">LOC121831577</name>
</gene>
<dbReference type="PANTHER" id="PTHR12021">
    <property type="entry name" value="THYMOSIN BETA"/>
    <property type="match status" value="1"/>
</dbReference>
<evidence type="ECO:0000313" key="8">
    <source>
        <dbReference type="Ensembl" id="ENSPEMP00000037152.1"/>
    </source>
</evidence>
<dbReference type="Pfam" id="PF01290">
    <property type="entry name" value="Thymosin"/>
    <property type="match status" value="1"/>
</dbReference>
<keyword evidence="5" id="KW-0206">Cytoskeleton</keyword>
<evidence type="ECO:0000256" key="3">
    <source>
        <dbReference type="ARBA" id="ARBA00022490"/>
    </source>
</evidence>
<sequence length="54" mass="6063">LLDPSTSMSNKLNKTEMEKFDKSKLKKTETQEKNPLPSKGMIGHEKQAGASLMR</sequence>
<evidence type="ECO:0008006" key="10">
    <source>
        <dbReference type="Google" id="ProtNLM"/>
    </source>
</evidence>
<keyword evidence="3" id="KW-0963">Cytoplasm</keyword>
<dbReference type="FunFam" id="1.20.5.520:FF:000001">
    <property type="entry name" value="Thymosin beta"/>
    <property type="match status" value="1"/>
</dbReference>
<dbReference type="InterPro" id="IPR001152">
    <property type="entry name" value="Beta-thymosin"/>
</dbReference>
<dbReference type="GO" id="GO:0030334">
    <property type="term" value="P:regulation of cell migration"/>
    <property type="evidence" value="ECO:0007669"/>
    <property type="project" value="TreeGrafter"/>
</dbReference>
<protein>
    <recommendedName>
        <fullName evidence="10">Thymosin beta-4-like</fullName>
    </recommendedName>
</protein>
<dbReference type="Gene3D" id="1.20.5.520">
    <property type="entry name" value="Single helix bin"/>
    <property type="match status" value="1"/>
</dbReference>
<dbReference type="InterPro" id="IPR038386">
    <property type="entry name" value="Beta-thymosin_sf"/>
</dbReference>
<reference evidence="8" key="3">
    <citation type="submission" date="2025-09" db="UniProtKB">
        <authorList>
            <consortium name="Ensembl"/>
        </authorList>
    </citation>
    <scope>IDENTIFICATION</scope>
</reference>
<comment type="subcellular location">
    <subcellularLocation>
        <location evidence="1">Cytoplasm</location>
        <location evidence="1">Cytoskeleton</location>
    </subcellularLocation>
</comment>
<dbReference type="GO" id="GO:0003785">
    <property type="term" value="F:actin monomer binding"/>
    <property type="evidence" value="ECO:0007669"/>
    <property type="project" value="InterPro"/>
</dbReference>
<evidence type="ECO:0000256" key="7">
    <source>
        <dbReference type="SAM" id="MobiDB-lite"/>
    </source>
</evidence>